<protein>
    <submittedName>
        <fullName evidence="3">Uncharacterized protein</fullName>
    </submittedName>
</protein>
<feature type="transmembrane region" description="Helical" evidence="2">
    <location>
        <begin position="58"/>
        <end position="77"/>
    </location>
</feature>
<keyword evidence="4" id="KW-1185">Reference proteome</keyword>
<feature type="transmembrane region" description="Helical" evidence="2">
    <location>
        <begin position="89"/>
        <end position="110"/>
    </location>
</feature>
<dbReference type="AlphaFoldDB" id="A0A2V5L742"/>
<dbReference type="EMBL" id="QJVD01000010">
    <property type="protein sequence ID" value="PYI67295.1"/>
    <property type="molecule type" value="Genomic_DNA"/>
</dbReference>
<gene>
    <name evidence="3" type="ORF">CVV68_11220</name>
</gene>
<reference evidence="3 4" key="1">
    <citation type="submission" date="2018-05" db="EMBL/GenBank/DDBJ databases">
        <title>Genetic diversity of glacier-inhabiting Cryobacterium bacteria in China and description of Cryobacterium mengkeensis sp. nov. and Arthrobacter glacialis sp. nov.</title>
        <authorList>
            <person name="Liu Q."/>
            <person name="Xin Y.-H."/>
        </authorList>
    </citation>
    <scope>NUCLEOTIDE SEQUENCE [LARGE SCALE GENOMIC DNA]</scope>
    <source>
        <strain evidence="3 4">LI2</strain>
    </source>
</reference>
<evidence type="ECO:0000256" key="1">
    <source>
        <dbReference type="SAM" id="MobiDB-lite"/>
    </source>
</evidence>
<evidence type="ECO:0000313" key="4">
    <source>
        <dbReference type="Proteomes" id="UP000247832"/>
    </source>
</evidence>
<dbReference type="Proteomes" id="UP000247832">
    <property type="component" value="Unassembled WGS sequence"/>
</dbReference>
<evidence type="ECO:0000256" key="2">
    <source>
        <dbReference type="SAM" id="Phobius"/>
    </source>
</evidence>
<comment type="caution">
    <text evidence="3">The sequence shown here is derived from an EMBL/GenBank/DDBJ whole genome shotgun (WGS) entry which is preliminary data.</text>
</comment>
<organism evidence="3 4">
    <name type="scientific">Arthrobacter livingstonensis</name>
    <dbReference type="NCBI Taxonomy" id="670078"/>
    <lineage>
        <taxon>Bacteria</taxon>
        <taxon>Bacillati</taxon>
        <taxon>Actinomycetota</taxon>
        <taxon>Actinomycetes</taxon>
        <taxon>Micrococcales</taxon>
        <taxon>Micrococcaceae</taxon>
        <taxon>Arthrobacter</taxon>
    </lineage>
</organism>
<feature type="compositionally biased region" description="Basic and acidic residues" evidence="1">
    <location>
        <begin position="1"/>
        <end position="11"/>
    </location>
</feature>
<keyword evidence="2" id="KW-1133">Transmembrane helix</keyword>
<keyword evidence="2" id="KW-0472">Membrane</keyword>
<accession>A0A2V5L742</accession>
<sequence length="113" mass="11874">MNRQPENRNLEKAMNNPTEPLNIPDKPQGPAAGAENVTLGTDTTKHAAPAEPTHPVRAGTMVWGAVVVVIGVLVIITRQSGLQLDTGQASMWLLFGAGLAMVAGGAVNVLRRK</sequence>
<proteinExistence type="predicted"/>
<evidence type="ECO:0000313" key="3">
    <source>
        <dbReference type="EMBL" id="PYI67295.1"/>
    </source>
</evidence>
<feature type="region of interest" description="Disordered" evidence="1">
    <location>
        <begin position="1"/>
        <end position="54"/>
    </location>
</feature>
<name>A0A2V5L742_9MICC</name>
<keyword evidence="2" id="KW-0812">Transmembrane</keyword>